<dbReference type="Gene3D" id="1.20.1280.50">
    <property type="match status" value="1"/>
</dbReference>
<dbReference type="InterPro" id="IPR056594">
    <property type="entry name" value="AT5G49610-like_b-prop"/>
</dbReference>
<dbReference type="InterPro" id="IPR001810">
    <property type="entry name" value="F-box_dom"/>
</dbReference>
<dbReference type="AlphaFoldDB" id="A0AAD8SYL1"/>
<keyword evidence="5" id="KW-1185">Reference proteome</keyword>
<dbReference type="SUPFAM" id="SSF81383">
    <property type="entry name" value="F-box domain"/>
    <property type="match status" value="1"/>
</dbReference>
<sequence>MEPMERSVTESVKKPKTSLAPPVDALGDDLVGRILLRLPDMASLASAALVCKSWAPVASSPAIYRNFLSLRRPPLVGFILTDHVRVPRYCPELCFISAGSGNPNLATAVADGDFFFEDIPDIDSDDEEEYYHDEWRLRGCDGGRLLLSHGWNSVDLAVYDPLERTAVFFRPPNAWRHSFHMVRYAILASETDSSFRVIGFQQWGDAFSAVFSSGSRKWVMIDSDADRHVGDDFHHIMSDGTSAGRFVYWRSDTKKVKYYKTKEKIMVLDTETMVWSVIKPPFPPGESYCIADMAEHGGLCIVSSKEQCVQLWVRNSNNEWMLKKEVLLLNKFGYLKKLRRDEWMKRVRILAVKAGYVYMEFWSIRKPHSYLLVLNLNTTKLKIFRNQSTKPYRGSAFPFFLRFPPLPATDDDNKLRGA</sequence>
<dbReference type="Pfam" id="PF23635">
    <property type="entry name" value="Beta-prop_AT5G49610-like"/>
    <property type="match status" value="1"/>
</dbReference>
<evidence type="ECO:0008006" key="6">
    <source>
        <dbReference type="Google" id="ProtNLM"/>
    </source>
</evidence>
<feature type="domain" description="F-box protein AT5G49610-like beta-propeller" evidence="3">
    <location>
        <begin position="139"/>
        <end position="405"/>
    </location>
</feature>
<evidence type="ECO:0000313" key="4">
    <source>
        <dbReference type="EMBL" id="KAK1666424.1"/>
    </source>
</evidence>
<feature type="region of interest" description="Disordered" evidence="1">
    <location>
        <begin position="1"/>
        <end position="20"/>
    </location>
</feature>
<feature type="domain" description="F-box" evidence="2">
    <location>
        <begin position="29"/>
        <end position="67"/>
    </location>
</feature>
<evidence type="ECO:0000313" key="5">
    <source>
        <dbReference type="Proteomes" id="UP001231189"/>
    </source>
</evidence>
<organism evidence="4 5">
    <name type="scientific">Lolium multiflorum</name>
    <name type="common">Italian ryegrass</name>
    <name type="synonym">Lolium perenne subsp. multiflorum</name>
    <dbReference type="NCBI Taxonomy" id="4521"/>
    <lineage>
        <taxon>Eukaryota</taxon>
        <taxon>Viridiplantae</taxon>
        <taxon>Streptophyta</taxon>
        <taxon>Embryophyta</taxon>
        <taxon>Tracheophyta</taxon>
        <taxon>Spermatophyta</taxon>
        <taxon>Magnoliopsida</taxon>
        <taxon>Liliopsida</taxon>
        <taxon>Poales</taxon>
        <taxon>Poaceae</taxon>
        <taxon>BOP clade</taxon>
        <taxon>Pooideae</taxon>
        <taxon>Poodae</taxon>
        <taxon>Poeae</taxon>
        <taxon>Poeae Chloroplast Group 2 (Poeae type)</taxon>
        <taxon>Loliodinae</taxon>
        <taxon>Loliinae</taxon>
        <taxon>Lolium</taxon>
    </lineage>
</organism>
<evidence type="ECO:0000256" key="1">
    <source>
        <dbReference type="SAM" id="MobiDB-lite"/>
    </source>
</evidence>
<dbReference type="PANTHER" id="PTHR33207">
    <property type="entry name" value="F-BOX DOMAIN CONTAINING PROTEIN-RELATED"/>
    <property type="match status" value="1"/>
</dbReference>
<dbReference type="EMBL" id="JAUUTY010000003">
    <property type="protein sequence ID" value="KAK1666424.1"/>
    <property type="molecule type" value="Genomic_DNA"/>
</dbReference>
<comment type="caution">
    <text evidence="4">The sequence shown here is derived from an EMBL/GenBank/DDBJ whole genome shotgun (WGS) entry which is preliminary data.</text>
</comment>
<dbReference type="InterPro" id="IPR036047">
    <property type="entry name" value="F-box-like_dom_sf"/>
</dbReference>
<evidence type="ECO:0000259" key="2">
    <source>
        <dbReference type="Pfam" id="PF12937"/>
    </source>
</evidence>
<dbReference type="Pfam" id="PF12937">
    <property type="entry name" value="F-box-like"/>
    <property type="match status" value="1"/>
</dbReference>
<evidence type="ECO:0000259" key="3">
    <source>
        <dbReference type="Pfam" id="PF23635"/>
    </source>
</evidence>
<accession>A0AAD8SYL1</accession>
<reference evidence="4" key="1">
    <citation type="submission" date="2023-07" db="EMBL/GenBank/DDBJ databases">
        <title>A chromosome-level genome assembly of Lolium multiflorum.</title>
        <authorList>
            <person name="Chen Y."/>
            <person name="Copetti D."/>
            <person name="Kolliker R."/>
            <person name="Studer B."/>
        </authorList>
    </citation>
    <scope>NUCLEOTIDE SEQUENCE</scope>
    <source>
        <strain evidence="4">02402/16</strain>
        <tissue evidence="4">Leaf</tissue>
    </source>
</reference>
<proteinExistence type="predicted"/>
<feature type="compositionally biased region" description="Basic and acidic residues" evidence="1">
    <location>
        <begin position="1"/>
        <end position="13"/>
    </location>
</feature>
<dbReference type="Proteomes" id="UP001231189">
    <property type="component" value="Unassembled WGS sequence"/>
</dbReference>
<name>A0AAD8SYL1_LOLMU</name>
<gene>
    <name evidence="4" type="ORF">QYE76_054583</name>
</gene>
<protein>
    <recommendedName>
        <fullName evidence="6">F-box domain-containing protein</fullName>
    </recommendedName>
</protein>